<proteinExistence type="predicted"/>
<accession>A0A4Y2DV77</accession>
<gene>
    <name evidence="1" type="ORF">AVEN_30014_1</name>
</gene>
<organism evidence="1 2">
    <name type="scientific">Araneus ventricosus</name>
    <name type="common">Orbweaver spider</name>
    <name type="synonym">Epeira ventricosa</name>
    <dbReference type="NCBI Taxonomy" id="182803"/>
    <lineage>
        <taxon>Eukaryota</taxon>
        <taxon>Metazoa</taxon>
        <taxon>Ecdysozoa</taxon>
        <taxon>Arthropoda</taxon>
        <taxon>Chelicerata</taxon>
        <taxon>Arachnida</taxon>
        <taxon>Araneae</taxon>
        <taxon>Araneomorphae</taxon>
        <taxon>Entelegynae</taxon>
        <taxon>Araneoidea</taxon>
        <taxon>Araneidae</taxon>
        <taxon>Araneus</taxon>
    </lineage>
</organism>
<dbReference type="Proteomes" id="UP000499080">
    <property type="component" value="Unassembled WGS sequence"/>
</dbReference>
<keyword evidence="2" id="KW-1185">Reference proteome</keyword>
<dbReference type="AlphaFoldDB" id="A0A4Y2DV77"/>
<name>A0A4Y2DV77_ARAVE</name>
<protein>
    <submittedName>
        <fullName evidence="1">Uncharacterized protein</fullName>
    </submittedName>
</protein>
<reference evidence="1 2" key="1">
    <citation type="journal article" date="2019" name="Sci. Rep.">
        <title>Orb-weaving spider Araneus ventricosus genome elucidates the spidroin gene catalogue.</title>
        <authorList>
            <person name="Kono N."/>
            <person name="Nakamura H."/>
            <person name="Ohtoshi R."/>
            <person name="Moran D.A.P."/>
            <person name="Shinohara A."/>
            <person name="Yoshida Y."/>
            <person name="Fujiwara M."/>
            <person name="Mori M."/>
            <person name="Tomita M."/>
            <person name="Arakawa K."/>
        </authorList>
    </citation>
    <scope>NUCLEOTIDE SEQUENCE [LARGE SCALE GENOMIC DNA]</scope>
</reference>
<evidence type="ECO:0000313" key="1">
    <source>
        <dbReference type="EMBL" id="GBM20760.1"/>
    </source>
</evidence>
<comment type="caution">
    <text evidence="1">The sequence shown here is derived from an EMBL/GenBank/DDBJ whole genome shotgun (WGS) entry which is preliminary data.</text>
</comment>
<evidence type="ECO:0000313" key="2">
    <source>
        <dbReference type="Proteomes" id="UP000499080"/>
    </source>
</evidence>
<dbReference type="EMBL" id="BGPR01000447">
    <property type="protein sequence ID" value="GBM20760.1"/>
    <property type="molecule type" value="Genomic_DNA"/>
</dbReference>
<sequence>MHTSLVLLETVGPSSSAELGTQPLRSLKGQEKSGMCIPNLSGSSNNERRCLNNSIKFSGDYASDQDRTSLQVSEFKSSQSLVKRRVIPATDPNENIIGTIMNMKSSLYGVLQPQEAS</sequence>